<feature type="domain" description="NuBaID C-terminal" evidence="8">
    <location>
        <begin position="378"/>
        <end position="452"/>
    </location>
</feature>
<comment type="caution">
    <text evidence="9">The sequence shown here is derived from an EMBL/GenBank/DDBJ whole genome shotgun (WGS) entry which is preliminary data.</text>
</comment>
<comment type="subcellular location">
    <subcellularLocation>
        <location evidence="1">Nucleus</location>
    </subcellularLocation>
</comment>
<evidence type="ECO:0000256" key="1">
    <source>
        <dbReference type="ARBA" id="ARBA00004123"/>
    </source>
</evidence>
<feature type="compositionally biased region" description="Polar residues" evidence="6">
    <location>
        <begin position="471"/>
        <end position="487"/>
    </location>
</feature>
<feature type="compositionally biased region" description="Polar residues" evidence="6">
    <location>
        <begin position="406"/>
        <end position="422"/>
    </location>
</feature>
<dbReference type="Proteomes" id="UP000521872">
    <property type="component" value="Unassembled WGS sequence"/>
</dbReference>
<feature type="region of interest" description="Disordered" evidence="6">
    <location>
        <begin position="459"/>
        <end position="487"/>
    </location>
</feature>
<dbReference type="InterPro" id="IPR013909">
    <property type="entry name" value="NuBaID_C"/>
</dbReference>
<gene>
    <name evidence="9" type="ORF">D9613_007636</name>
</gene>
<evidence type="ECO:0000259" key="8">
    <source>
        <dbReference type="Pfam" id="PF08600"/>
    </source>
</evidence>
<reference evidence="9 10" key="1">
    <citation type="submission" date="2019-12" db="EMBL/GenBank/DDBJ databases">
        <authorList>
            <person name="Floudas D."/>
            <person name="Bentzer J."/>
            <person name="Ahren D."/>
            <person name="Johansson T."/>
            <person name="Persson P."/>
            <person name="Tunlid A."/>
        </authorList>
    </citation>
    <scope>NUCLEOTIDE SEQUENCE [LARGE SCALE GENOMIC DNA]</scope>
    <source>
        <strain evidence="9 10">CBS 102.39</strain>
    </source>
</reference>
<feature type="region of interest" description="Disordered" evidence="6">
    <location>
        <begin position="1"/>
        <end position="21"/>
    </location>
</feature>
<feature type="region of interest" description="Disordered" evidence="6">
    <location>
        <begin position="396"/>
        <end position="435"/>
    </location>
</feature>
<evidence type="ECO:0000256" key="5">
    <source>
        <dbReference type="ARBA" id="ARBA00023242"/>
    </source>
</evidence>
<evidence type="ECO:0000256" key="6">
    <source>
        <dbReference type="SAM" id="MobiDB-lite"/>
    </source>
</evidence>
<sequence>MTETPSSLPTISETTPETGSTIRVTKRKLDDAFQILDNAVAPSNIAERPAPPKKANTIRSLYSTLSKYGIKSGSSKKQTSSDITKNTPHLSAILARAAERTKSSFTFKFPSQNQTPAPPLSATAEYRPSSLTSFISRLATYKLATYGNKHSSIDAVAASRCGWINDGKDRLVCGLCNASWVVAGKEGLSRDAANSLVEKQRVSLVEAHKNGCPWRTRQCDDSIYCIPLHSPGTMIKSIKENAVSLDPVIKDIIIKHPLTASQLNSLLSTISSYTPPSYDHSSSIDTTSHSPTDGQDIELSELSESAILASLFGWSLVPPPPLEPLRRSSTRASSMMSTAPSSPSPSRAASVALPSTPRRSTDSMAPSFRSLAPTSGKDLLQCSLCQRRLGLWTFSSRSSTEDAPPDSQTTTTATNNDSSVAPPSTPARPTKALPRRSLDLLKEHRSYCPYVVRSTIVPSLPVPPLSPGTPARSNSRDSISTLSHYNGPNKNSALEGWRAVLSVVLRYGMAQKQGIEYNFLAPKDPAQGNDDAMDVDNVKAMVSGVKARGGKDLLKYVKGLLG</sequence>
<evidence type="ECO:0000256" key="2">
    <source>
        <dbReference type="ARBA" id="ARBA00022723"/>
    </source>
</evidence>
<dbReference type="InterPro" id="IPR012935">
    <property type="entry name" value="NuBaID_N"/>
</dbReference>
<keyword evidence="10" id="KW-1185">Reference proteome</keyword>
<organism evidence="9 10">
    <name type="scientific">Agrocybe pediades</name>
    <dbReference type="NCBI Taxonomy" id="84607"/>
    <lineage>
        <taxon>Eukaryota</taxon>
        <taxon>Fungi</taxon>
        <taxon>Dikarya</taxon>
        <taxon>Basidiomycota</taxon>
        <taxon>Agaricomycotina</taxon>
        <taxon>Agaricomycetes</taxon>
        <taxon>Agaricomycetidae</taxon>
        <taxon>Agaricales</taxon>
        <taxon>Agaricineae</taxon>
        <taxon>Strophariaceae</taxon>
        <taxon>Agrocybe</taxon>
    </lineage>
</organism>
<proteinExistence type="predicted"/>
<dbReference type="GO" id="GO:0008270">
    <property type="term" value="F:zinc ion binding"/>
    <property type="evidence" value="ECO:0007669"/>
    <property type="project" value="UniProtKB-KW"/>
</dbReference>
<dbReference type="AlphaFoldDB" id="A0A8H4QN25"/>
<evidence type="ECO:0000259" key="7">
    <source>
        <dbReference type="Pfam" id="PF07967"/>
    </source>
</evidence>
<dbReference type="GO" id="GO:0005634">
    <property type="term" value="C:nucleus"/>
    <property type="evidence" value="ECO:0007669"/>
    <property type="project" value="UniProtKB-SubCell"/>
</dbReference>
<dbReference type="EMBL" id="JAACJL010000045">
    <property type="protein sequence ID" value="KAF4613988.1"/>
    <property type="molecule type" value="Genomic_DNA"/>
</dbReference>
<dbReference type="Pfam" id="PF07967">
    <property type="entry name" value="zf-C3HC"/>
    <property type="match status" value="1"/>
</dbReference>
<feature type="compositionally biased region" description="Low complexity" evidence="6">
    <location>
        <begin position="330"/>
        <end position="350"/>
    </location>
</feature>
<keyword evidence="3" id="KW-0863">Zinc-finger</keyword>
<keyword evidence="4" id="KW-0862">Zinc</keyword>
<accession>A0A8H4QN25</accession>
<protein>
    <recommendedName>
        <fullName evidence="11">Zf-C3HC-domain-containing protein</fullName>
    </recommendedName>
</protein>
<name>A0A8H4QN25_9AGAR</name>
<evidence type="ECO:0000313" key="10">
    <source>
        <dbReference type="Proteomes" id="UP000521872"/>
    </source>
</evidence>
<keyword evidence="2" id="KW-0479">Metal-binding</keyword>
<dbReference type="PANTHER" id="PTHR15835">
    <property type="entry name" value="NUCLEAR-INTERACTING PARTNER OF ALK"/>
    <property type="match status" value="1"/>
</dbReference>
<evidence type="ECO:0000313" key="9">
    <source>
        <dbReference type="EMBL" id="KAF4613988.1"/>
    </source>
</evidence>
<evidence type="ECO:0008006" key="11">
    <source>
        <dbReference type="Google" id="ProtNLM"/>
    </source>
</evidence>
<evidence type="ECO:0000256" key="3">
    <source>
        <dbReference type="ARBA" id="ARBA00022771"/>
    </source>
</evidence>
<evidence type="ECO:0000256" key="4">
    <source>
        <dbReference type="ARBA" id="ARBA00022833"/>
    </source>
</evidence>
<dbReference type="PANTHER" id="PTHR15835:SF6">
    <property type="entry name" value="ZINC FINGER C3HC-TYPE PROTEIN 1"/>
    <property type="match status" value="1"/>
</dbReference>
<dbReference type="Pfam" id="PF08600">
    <property type="entry name" value="NuBaID_C"/>
    <property type="match status" value="1"/>
</dbReference>
<feature type="region of interest" description="Disordered" evidence="6">
    <location>
        <begin position="323"/>
        <end position="372"/>
    </location>
</feature>
<keyword evidence="5" id="KW-0539">Nucleus</keyword>
<feature type="domain" description="C3HC-type" evidence="7">
    <location>
        <begin position="129"/>
        <end position="241"/>
    </location>
</feature>